<protein>
    <submittedName>
        <fullName evidence="1">Uncharacterized protein</fullName>
    </submittedName>
</protein>
<sequence length="505" mass="55066">MSSSPVKNMDASTADEPMLPPASTSSPSRVAGVKRPAPSLLPPFEPLSSSPGLPRAAKRQALAPSAFSKYPTPIPTSSTGILSSSPPRAQSSRPGLQRTLSTVSERVPLGAVPSVELNQNGEMLLMGRSSNSSHYQLSANRLISRIHVKARYIPASDPLEPNQIEIICNGWNGVKLHCQGRTWELSKGDTFTSETENAEIMLDVQDARVMVHWPKRDSHDSLASPSDSAWDESPRHRRNASSGSDFLQSSPLRRHTRLRSPESPTPANLSSSSLDALLLTNDENEPVQIYEDGSEEELELPQAIPDVDVSFAQTEIINSFSSDLSDPEDMDDPDEENDPIVHSFGPFGADLSSRMAAIGAGSPERPSCALSGDTTAQPSAEPEEDLGSRVDVPAISNHVVNQLAYSRLSSTPLSTIMNNLPVEEKRDLTKLELRTVIESTTCIGVITRSGKDAAGKPLESEYYYIPEHDTDDSRRIAVTDGLRKPSLRACRKQHKQYYWKKPKTP</sequence>
<comment type="caution">
    <text evidence="1">The sequence shown here is derived from an EMBL/GenBank/DDBJ whole genome shotgun (WGS) entry which is preliminary data.</text>
</comment>
<dbReference type="EMBL" id="MU394404">
    <property type="protein sequence ID" value="KAI6081188.1"/>
    <property type="molecule type" value="Genomic_DNA"/>
</dbReference>
<organism evidence="1 2">
    <name type="scientific">Hypoxylon rubiginosum</name>
    <dbReference type="NCBI Taxonomy" id="110542"/>
    <lineage>
        <taxon>Eukaryota</taxon>
        <taxon>Fungi</taxon>
        <taxon>Dikarya</taxon>
        <taxon>Ascomycota</taxon>
        <taxon>Pezizomycotina</taxon>
        <taxon>Sordariomycetes</taxon>
        <taxon>Xylariomycetidae</taxon>
        <taxon>Xylariales</taxon>
        <taxon>Hypoxylaceae</taxon>
        <taxon>Hypoxylon</taxon>
    </lineage>
</organism>
<proteinExistence type="predicted"/>
<name>A0ACC0CLH7_9PEZI</name>
<dbReference type="Proteomes" id="UP001497680">
    <property type="component" value="Unassembled WGS sequence"/>
</dbReference>
<gene>
    <name evidence="1" type="ORF">F4821DRAFT_249841</name>
</gene>
<keyword evidence="2" id="KW-1185">Reference proteome</keyword>
<evidence type="ECO:0000313" key="2">
    <source>
        <dbReference type="Proteomes" id="UP001497680"/>
    </source>
</evidence>
<reference evidence="1 2" key="1">
    <citation type="journal article" date="2022" name="New Phytol.">
        <title>Ecological generalism drives hyperdiversity of secondary metabolite gene clusters in xylarialean endophytes.</title>
        <authorList>
            <person name="Franco M.E.E."/>
            <person name="Wisecaver J.H."/>
            <person name="Arnold A.E."/>
            <person name="Ju Y.M."/>
            <person name="Slot J.C."/>
            <person name="Ahrendt S."/>
            <person name="Moore L.P."/>
            <person name="Eastman K.E."/>
            <person name="Scott K."/>
            <person name="Konkel Z."/>
            <person name="Mondo S.J."/>
            <person name="Kuo A."/>
            <person name="Hayes R.D."/>
            <person name="Haridas S."/>
            <person name="Andreopoulos B."/>
            <person name="Riley R."/>
            <person name="LaButti K."/>
            <person name="Pangilinan J."/>
            <person name="Lipzen A."/>
            <person name="Amirebrahimi M."/>
            <person name="Yan J."/>
            <person name="Adam C."/>
            <person name="Keymanesh K."/>
            <person name="Ng V."/>
            <person name="Louie K."/>
            <person name="Northen T."/>
            <person name="Drula E."/>
            <person name="Henrissat B."/>
            <person name="Hsieh H.M."/>
            <person name="Youens-Clark K."/>
            <person name="Lutzoni F."/>
            <person name="Miadlikowska J."/>
            <person name="Eastwood D.C."/>
            <person name="Hamelin R.C."/>
            <person name="Grigoriev I.V."/>
            <person name="U'Ren J.M."/>
        </authorList>
    </citation>
    <scope>NUCLEOTIDE SEQUENCE [LARGE SCALE GENOMIC DNA]</scope>
    <source>
        <strain evidence="1 2">ER1909</strain>
    </source>
</reference>
<evidence type="ECO:0000313" key="1">
    <source>
        <dbReference type="EMBL" id="KAI6081188.1"/>
    </source>
</evidence>
<accession>A0ACC0CLH7</accession>